<dbReference type="Pfam" id="PF20240">
    <property type="entry name" value="DUF6597"/>
    <property type="match status" value="1"/>
</dbReference>
<keyword evidence="1" id="KW-0805">Transcription regulation</keyword>
<dbReference type="InterPro" id="IPR018060">
    <property type="entry name" value="HTH_AraC"/>
</dbReference>
<sequence length="283" mass="31002">MATGSGAPVAATRDDIERAHLLDPHDRTWSIARADVAPDLADVARRFWIPVWDVPDGEIAPQKVLQYPVCLIVISGSYTRFYGVVSGLSQTVLSGRGWAVGLMLQPAAGHLLTRAPVRRMTDRFVDLTTLDEHAAIDGTALTAVVREIMTPDPGSDAAQAQARSAVEAGLRRLLPVDEEGLLVNAIVEDVETSPDLLRVDELCARFDVSERTLQRLLHKRIGLGPKWLIRRRRLQEAADRLRDADAALAGIAADLGYADQAHFTRDFRKATGLTPGEFAARFR</sequence>
<reference evidence="5 6" key="1">
    <citation type="submission" date="2019-06" db="EMBL/GenBank/DDBJ databases">
        <title>Genome sequencing of plant associated microbes to promote plant fitness in Sorghum bicolor and Oryza sativa.</title>
        <authorList>
            <person name="Coleman-Derr D."/>
        </authorList>
    </citation>
    <scope>NUCLEOTIDE SEQUENCE [LARGE SCALE GENOMIC DNA]</scope>
    <source>
        <strain evidence="5 6">KV-663</strain>
    </source>
</reference>
<dbReference type="PROSITE" id="PS00041">
    <property type="entry name" value="HTH_ARAC_FAMILY_1"/>
    <property type="match status" value="1"/>
</dbReference>
<evidence type="ECO:0000256" key="1">
    <source>
        <dbReference type="ARBA" id="ARBA00023015"/>
    </source>
</evidence>
<dbReference type="PANTHER" id="PTHR46796">
    <property type="entry name" value="HTH-TYPE TRANSCRIPTIONAL ACTIVATOR RHAS-RELATED"/>
    <property type="match status" value="1"/>
</dbReference>
<keyword evidence="3" id="KW-0804">Transcription</keyword>
<dbReference type="InterPro" id="IPR018062">
    <property type="entry name" value="HTH_AraC-typ_CS"/>
</dbReference>
<dbReference type="GO" id="GO:0043565">
    <property type="term" value="F:sequence-specific DNA binding"/>
    <property type="evidence" value="ECO:0007669"/>
    <property type="project" value="InterPro"/>
</dbReference>
<dbReference type="EMBL" id="VFPM01000004">
    <property type="protein sequence ID" value="TQM57373.1"/>
    <property type="molecule type" value="Genomic_DNA"/>
</dbReference>
<dbReference type="Gene3D" id="1.10.10.60">
    <property type="entry name" value="Homeodomain-like"/>
    <property type="match status" value="1"/>
</dbReference>
<dbReference type="PRINTS" id="PR00032">
    <property type="entry name" value="HTHARAC"/>
</dbReference>
<dbReference type="InterPro" id="IPR050204">
    <property type="entry name" value="AraC_XylS_family_regulators"/>
</dbReference>
<keyword evidence="2" id="KW-0238">DNA-binding</keyword>
<accession>A0A543HGF7</accession>
<dbReference type="AlphaFoldDB" id="A0A543HGF7"/>
<feature type="domain" description="HTH araC/xylS-type" evidence="4">
    <location>
        <begin position="180"/>
        <end position="281"/>
    </location>
</feature>
<dbReference type="GO" id="GO:0003700">
    <property type="term" value="F:DNA-binding transcription factor activity"/>
    <property type="evidence" value="ECO:0007669"/>
    <property type="project" value="InterPro"/>
</dbReference>
<dbReference type="Proteomes" id="UP000316747">
    <property type="component" value="Unassembled WGS sequence"/>
</dbReference>
<dbReference type="PROSITE" id="PS01124">
    <property type="entry name" value="HTH_ARAC_FAMILY_2"/>
    <property type="match status" value="1"/>
</dbReference>
<evidence type="ECO:0000256" key="2">
    <source>
        <dbReference type="ARBA" id="ARBA00023125"/>
    </source>
</evidence>
<evidence type="ECO:0000259" key="4">
    <source>
        <dbReference type="PROSITE" id="PS01124"/>
    </source>
</evidence>
<organism evidence="5 6">
    <name type="scientific">Humibacillus xanthopallidus</name>
    <dbReference type="NCBI Taxonomy" id="412689"/>
    <lineage>
        <taxon>Bacteria</taxon>
        <taxon>Bacillati</taxon>
        <taxon>Actinomycetota</taxon>
        <taxon>Actinomycetes</taxon>
        <taxon>Micrococcales</taxon>
        <taxon>Intrasporangiaceae</taxon>
        <taxon>Humibacillus</taxon>
    </lineage>
</organism>
<protein>
    <submittedName>
        <fullName evidence="5">AraC family transcriptional regulator</fullName>
    </submittedName>
</protein>
<dbReference type="RefSeq" id="WP_141846762.1">
    <property type="nucleotide sequence ID" value="NZ_VFPM01000004.1"/>
</dbReference>
<dbReference type="SUPFAM" id="SSF46689">
    <property type="entry name" value="Homeodomain-like"/>
    <property type="match status" value="1"/>
</dbReference>
<dbReference type="InterPro" id="IPR046532">
    <property type="entry name" value="DUF6597"/>
</dbReference>
<keyword evidence="6" id="KW-1185">Reference proteome</keyword>
<gene>
    <name evidence="5" type="ORF">FBY41_4197</name>
</gene>
<dbReference type="InterPro" id="IPR009057">
    <property type="entry name" value="Homeodomain-like_sf"/>
</dbReference>
<evidence type="ECO:0000313" key="5">
    <source>
        <dbReference type="EMBL" id="TQM57373.1"/>
    </source>
</evidence>
<dbReference type="Pfam" id="PF12833">
    <property type="entry name" value="HTH_18"/>
    <property type="match status" value="1"/>
</dbReference>
<evidence type="ECO:0000313" key="6">
    <source>
        <dbReference type="Proteomes" id="UP000316747"/>
    </source>
</evidence>
<dbReference type="InterPro" id="IPR020449">
    <property type="entry name" value="Tscrpt_reg_AraC-type_HTH"/>
</dbReference>
<evidence type="ECO:0000256" key="3">
    <source>
        <dbReference type="ARBA" id="ARBA00023163"/>
    </source>
</evidence>
<dbReference type="SMART" id="SM00342">
    <property type="entry name" value="HTH_ARAC"/>
    <property type="match status" value="1"/>
</dbReference>
<dbReference type="OrthoDB" id="2559672at2"/>
<name>A0A543HGF7_9MICO</name>
<comment type="caution">
    <text evidence="5">The sequence shown here is derived from an EMBL/GenBank/DDBJ whole genome shotgun (WGS) entry which is preliminary data.</text>
</comment>
<proteinExistence type="predicted"/>